<dbReference type="SUPFAM" id="SSF63446">
    <property type="entry name" value="Type I dockerin domain"/>
    <property type="match status" value="1"/>
</dbReference>
<dbReference type="InterPro" id="IPR018247">
    <property type="entry name" value="EF_Hand_1_Ca_BS"/>
</dbReference>
<dbReference type="InterPro" id="IPR002105">
    <property type="entry name" value="Dockerin_1_rpt"/>
</dbReference>
<dbReference type="GO" id="GO:0000272">
    <property type="term" value="P:polysaccharide catabolic process"/>
    <property type="evidence" value="ECO:0007669"/>
    <property type="project" value="InterPro"/>
</dbReference>
<name>A0A5C5ZDH0_9BACT</name>
<evidence type="ECO:0000259" key="2">
    <source>
        <dbReference type="Pfam" id="PF13449"/>
    </source>
</evidence>
<keyword evidence="4" id="KW-1185">Reference proteome</keyword>
<keyword evidence="1" id="KW-0732">Signal</keyword>
<sequence precursor="true">MPMLCRYALLTTLALALPCRAEWSVTPAGAVTLDGSALPAATFAEMSGIGHFSGSRYYVVQDSGAQVIGIDVTFAAGSLTQAQAAEVYPLSSSLDYEGIAAGLSEPLLFVSEEGGPGVLEINRDTGQQVRSLTIPAVFANRRGNRGFESLDRVGDVLWTANEEALTVDGPVATTSAGSTVRLLKLDAVSGEPLAQYAYNVEPIHTSGFSSQSGLSDLLIAPDGRLITLERSFAGLANPAYLSRIYEVDLTGATDISQAAFDSGLIGQTYTPASKRLLWSGSIGAAGQNLEGLALGPQAADGSWDLLGVVDDGAGGDPYSGNTVVGFRLAPSTPQVEGDYNGDGQVDTADYDTWRRAYGLSYTAGQGADGNGDGVVNAADYAVWRDALTATESAAHGQAPEPTAAVLALMVTGVGLMKPRS</sequence>
<dbReference type="Pfam" id="PF00404">
    <property type="entry name" value="Dockerin_1"/>
    <property type="match status" value="1"/>
</dbReference>
<dbReference type="Gene3D" id="1.10.1330.10">
    <property type="entry name" value="Dockerin domain"/>
    <property type="match status" value="1"/>
</dbReference>
<feature type="domain" description="Phytase-like" evidence="2">
    <location>
        <begin position="43"/>
        <end position="311"/>
    </location>
</feature>
<dbReference type="Pfam" id="PF13449">
    <property type="entry name" value="Phytase-like"/>
    <property type="match status" value="1"/>
</dbReference>
<dbReference type="RefSeq" id="WP_197527546.1">
    <property type="nucleotide sequence ID" value="NZ_SJPO01000001.1"/>
</dbReference>
<reference evidence="3 4" key="1">
    <citation type="submission" date="2019-02" db="EMBL/GenBank/DDBJ databases">
        <title>Deep-cultivation of Planctomycetes and their phenomic and genomic characterization uncovers novel biology.</title>
        <authorList>
            <person name="Wiegand S."/>
            <person name="Jogler M."/>
            <person name="Boedeker C."/>
            <person name="Pinto D."/>
            <person name="Vollmers J."/>
            <person name="Rivas-Marin E."/>
            <person name="Kohn T."/>
            <person name="Peeters S.H."/>
            <person name="Heuer A."/>
            <person name="Rast P."/>
            <person name="Oberbeckmann S."/>
            <person name="Bunk B."/>
            <person name="Jeske O."/>
            <person name="Meyerdierks A."/>
            <person name="Storesund J.E."/>
            <person name="Kallscheuer N."/>
            <person name="Luecker S."/>
            <person name="Lage O.M."/>
            <person name="Pohl T."/>
            <person name="Merkel B.J."/>
            <person name="Hornburger P."/>
            <person name="Mueller R.-W."/>
            <person name="Bruemmer F."/>
            <person name="Labrenz M."/>
            <person name="Spormann A.M."/>
            <person name="Op Den Camp H."/>
            <person name="Overmann J."/>
            <person name="Amann R."/>
            <person name="Jetten M.S.M."/>
            <person name="Mascher T."/>
            <person name="Medema M.H."/>
            <person name="Devos D.P."/>
            <person name="Kaster A.-K."/>
            <person name="Ovreas L."/>
            <person name="Rohde M."/>
            <person name="Galperin M.Y."/>
            <person name="Jogler C."/>
        </authorList>
    </citation>
    <scope>NUCLEOTIDE SEQUENCE [LARGE SCALE GENOMIC DNA]</scope>
    <source>
        <strain evidence="3 4">Pla123a</strain>
    </source>
</reference>
<dbReference type="AlphaFoldDB" id="A0A5C5ZDH0"/>
<dbReference type="InterPro" id="IPR036439">
    <property type="entry name" value="Dockerin_dom_sf"/>
</dbReference>
<evidence type="ECO:0000256" key="1">
    <source>
        <dbReference type="SAM" id="SignalP"/>
    </source>
</evidence>
<accession>A0A5C5ZDH0</accession>
<dbReference type="SUPFAM" id="SSF63829">
    <property type="entry name" value="Calcium-dependent phosphotriesterase"/>
    <property type="match status" value="1"/>
</dbReference>
<dbReference type="InterPro" id="IPR027372">
    <property type="entry name" value="Phytase-like_dom"/>
</dbReference>
<dbReference type="PROSITE" id="PS00018">
    <property type="entry name" value="EF_HAND_1"/>
    <property type="match status" value="2"/>
</dbReference>
<dbReference type="EMBL" id="SJPO01000001">
    <property type="protein sequence ID" value="TWT85215.1"/>
    <property type="molecule type" value="Genomic_DNA"/>
</dbReference>
<organism evidence="3 4">
    <name type="scientific">Posidoniimonas polymericola</name>
    <dbReference type="NCBI Taxonomy" id="2528002"/>
    <lineage>
        <taxon>Bacteria</taxon>
        <taxon>Pseudomonadati</taxon>
        <taxon>Planctomycetota</taxon>
        <taxon>Planctomycetia</taxon>
        <taxon>Pirellulales</taxon>
        <taxon>Lacipirellulaceae</taxon>
        <taxon>Posidoniimonas</taxon>
    </lineage>
</organism>
<proteinExistence type="predicted"/>
<evidence type="ECO:0000313" key="3">
    <source>
        <dbReference type="EMBL" id="TWT85215.1"/>
    </source>
</evidence>
<dbReference type="CDD" id="cd14256">
    <property type="entry name" value="Dockerin_I"/>
    <property type="match status" value="1"/>
</dbReference>
<dbReference type="PANTHER" id="PTHR37957">
    <property type="entry name" value="BLR7070 PROTEIN"/>
    <property type="match status" value="1"/>
</dbReference>
<dbReference type="Proteomes" id="UP000318478">
    <property type="component" value="Unassembled WGS sequence"/>
</dbReference>
<dbReference type="PANTHER" id="PTHR37957:SF1">
    <property type="entry name" value="PHYTASE-LIKE DOMAIN-CONTAINING PROTEIN"/>
    <property type="match status" value="1"/>
</dbReference>
<comment type="caution">
    <text evidence="3">The sequence shown here is derived from an EMBL/GenBank/DDBJ whole genome shotgun (WGS) entry which is preliminary data.</text>
</comment>
<feature type="chain" id="PRO_5022658855" description="Phytase-like domain-containing protein" evidence="1">
    <location>
        <begin position="22"/>
        <end position="420"/>
    </location>
</feature>
<gene>
    <name evidence="3" type="ORF">Pla123a_00210</name>
</gene>
<evidence type="ECO:0000313" key="4">
    <source>
        <dbReference type="Proteomes" id="UP000318478"/>
    </source>
</evidence>
<protein>
    <recommendedName>
        <fullName evidence="2">Phytase-like domain-containing protein</fullName>
    </recommendedName>
</protein>
<dbReference type="GO" id="GO:0004553">
    <property type="term" value="F:hydrolase activity, hydrolyzing O-glycosyl compounds"/>
    <property type="evidence" value="ECO:0007669"/>
    <property type="project" value="InterPro"/>
</dbReference>
<feature type="signal peptide" evidence="1">
    <location>
        <begin position="1"/>
        <end position="21"/>
    </location>
</feature>